<dbReference type="Proteomes" id="UP001139171">
    <property type="component" value="Unassembled WGS sequence"/>
</dbReference>
<sequence length="341" mass="36061">MSDEVVVENNALSPSKNEALMKALDDQKAGNNLLEASQNIVRLTNEDRASNILLGKYQSGQLMTDSEKQELAGQLNQYGLELQILYGYSPEKAAEAVRMIANNQAFMATDAEAKAYNEAVSYLKGYSVQSGQAAIGTEVLLALPGGVGTAARASLAAGGAYQAGTGIGQAIDGKYGESALNIGLGTAAIFGGLASQNIISKAENALSKGQVTYEFGAKPNGNELRAGSTFSELGYDVTYKATASDKGISGVRTPDLWVNGIGKVDVYTPQTVSLGNIVKAIEKKDSQTTAVLTQIDLSLQDMQSMSSRLWGKPSVKNINTVFFQDSKGQIYRFERPASGAK</sequence>
<dbReference type="AlphaFoldDB" id="A0A9X1MV50"/>
<dbReference type="Pfam" id="PF18451">
    <property type="entry name" value="CdiA_C"/>
    <property type="match status" value="1"/>
</dbReference>
<keyword evidence="3" id="KW-1185">Reference proteome</keyword>
<protein>
    <recommendedName>
        <fullName evidence="1">tRNA nuclease CdiA C-terminal domain-containing protein</fullName>
    </recommendedName>
</protein>
<dbReference type="CDD" id="cd20727">
    <property type="entry name" value="CDI_toxin_Bp_tRNase-like"/>
    <property type="match status" value="1"/>
</dbReference>
<gene>
    <name evidence="2" type="ORF">LPW36_06140</name>
</gene>
<name>A0A9X1MV50_9GAMM</name>
<dbReference type="EMBL" id="JAJNAG010000009">
    <property type="protein sequence ID" value="MCD1125594.1"/>
    <property type="molecule type" value="Genomic_DNA"/>
</dbReference>
<organism evidence="2 3">
    <name type="scientific">Limnobaculum eriocheiris</name>
    <dbReference type="NCBI Taxonomy" id="2897391"/>
    <lineage>
        <taxon>Bacteria</taxon>
        <taxon>Pseudomonadati</taxon>
        <taxon>Pseudomonadota</taxon>
        <taxon>Gammaproteobacteria</taxon>
        <taxon>Enterobacterales</taxon>
        <taxon>Budviciaceae</taxon>
        <taxon>Limnobaculum</taxon>
    </lineage>
</organism>
<evidence type="ECO:0000313" key="3">
    <source>
        <dbReference type="Proteomes" id="UP001139171"/>
    </source>
</evidence>
<comment type="caution">
    <text evidence="2">The sequence shown here is derived from an EMBL/GenBank/DDBJ whole genome shotgun (WGS) entry which is preliminary data.</text>
</comment>
<dbReference type="Gene3D" id="3.40.1350.120">
    <property type="match status" value="1"/>
</dbReference>
<evidence type="ECO:0000259" key="1">
    <source>
        <dbReference type="Pfam" id="PF18451"/>
    </source>
</evidence>
<reference evidence="2" key="1">
    <citation type="submission" date="2021-11" db="EMBL/GenBank/DDBJ databases">
        <title>Jinshanibacter sp. isolated from one year old Eriocheir sinensis.</title>
        <authorList>
            <person name="Li J.-Y."/>
            <person name="He W."/>
            <person name="Gao T.-H."/>
        </authorList>
    </citation>
    <scope>NUCLEOTIDE SEQUENCE</scope>
    <source>
        <strain evidence="2">LJY008</strain>
    </source>
</reference>
<feature type="domain" description="tRNA nuclease CdiA C-terminal" evidence="1">
    <location>
        <begin position="252"/>
        <end position="330"/>
    </location>
</feature>
<proteinExistence type="predicted"/>
<dbReference type="RefSeq" id="WP_230608643.1">
    <property type="nucleotide sequence ID" value="NZ_JAJNAG010000009.1"/>
</dbReference>
<evidence type="ECO:0000313" key="2">
    <source>
        <dbReference type="EMBL" id="MCD1125594.1"/>
    </source>
</evidence>
<accession>A0A9X1MV50</accession>
<dbReference type="InterPro" id="IPR040559">
    <property type="entry name" value="CdiA_C"/>
</dbReference>